<feature type="transmembrane region" description="Helical" evidence="1">
    <location>
        <begin position="490"/>
        <end position="520"/>
    </location>
</feature>
<keyword evidence="1" id="KW-0812">Transmembrane</keyword>
<keyword evidence="2" id="KW-0732">Signal</keyword>
<keyword evidence="4" id="KW-0378">Hydrolase</keyword>
<dbReference type="SUPFAM" id="SSF56601">
    <property type="entry name" value="beta-lactamase/transpeptidase-like"/>
    <property type="match status" value="1"/>
</dbReference>
<feature type="transmembrane region" description="Helical" evidence="1">
    <location>
        <begin position="567"/>
        <end position="589"/>
    </location>
</feature>
<evidence type="ECO:0000256" key="1">
    <source>
        <dbReference type="SAM" id="Phobius"/>
    </source>
</evidence>
<protein>
    <submittedName>
        <fullName evidence="4">Serine hydrolase</fullName>
    </submittedName>
</protein>
<dbReference type="PANTHER" id="PTHR46825">
    <property type="entry name" value="D-ALANYL-D-ALANINE-CARBOXYPEPTIDASE/ENDOPEPTIDASE AMPH"/>
    <property type="match status" value="1"/>
</dbReference>
<dbReference type="RefSeq" id="WP_266051505.1">
    <property type="nucleotide sequence ID" value="NZ_JAPFQO010000003.1"/>
</dbReference>
<evidence type="ECO:0000313" key="4">
    <source>
        <dbReference type="EMBL" id="MCX2739439.1"/>
    </source>
</evidence>
<evidence type="ECO:0000256" key="2">
    <source>
        <dbReference type="SAM" id="SignalP"/>
    </source>
</evidence>
<sequence>MMTLNKTIFTLLMLISWFIAPVAPAQTPPTPRSIAELTSLLKSEMEQQHVAGMMLTIVSKDSVLYAGGLGLADIEKKTPVTERHLFRQGSITKLFTALAVLKLVDEGKLRMDSRLKDIAPEVPFHNYWEETSPITIGQLLEHSTGFHDKTPLEEFNYADRNTNSLEALEVFRKFMVAQWEPGERHSYSNVNYAILTYLIEKVSGESFQSYLRAKIFSPIGMPDANVHLTGDATDAYSKGYVWQENQFRVVPHRPQFVAGNGSLNASALDFAHALQVYLRNGNTPEGQFLPEQMLYRSETPQTYLSAQAGLQNSYACGNESREVGGRVFRGHSGSIAGYLSNFLYNREIGLGFAFSINTYNEGFYWYATDLIARFITQHHPEYQKQKVFPLDETTVSPYLGYYRLSNSPDFYTGYFKGLQHTFKLEQGQDGLRANFLLGGSMAWKSADSSRLLFINEWAKDPRILLLRDGNNKPVIVEDTLYFKKISILEAWVPLSLLLLSLLLLLSSLPYGLASAILILLRRQKNLRLLLLRISPALATLALLLSIWTLPQFTLYTMAGIPTSNLMLLWMAGKYGFALFALCSVVLLMLRWKNMQSNWQKSYFVMLTLSSCYLLGLLVMSHWY</sequence>
<gene>
    <name evidence="4" type="ORF">OO017_05735</name>
</gene>
<dbReference type="Gene3D" id="3.40.710.10">
    <property type="entry name" value="DD-peptidase/beta-lactamase superfamily"/>
    <property type="match status" value="1"/>
</dbReference>
<dbReference type="GO" id="GO:0016787">
    <property type="term" value="F:hydrolase activity"/>
    <property type="evidence" value="ECO:0007669"/>
    <property type="project" value="UniProtKB-KW"/>
</dbReference>
<accession>A0ABT3RC57</accession>
<organism evidence="4 5">
    <name type="scientific">Pontibacter anaerobius</name>
    <dbReference type="NCBI Taxonomy" id="2993940"/>
    <lineage>
        <taxon>Bacteria</taxon>
        <taxon>Pseudomonadati</taxon>
        <taxon>Bacteroidota</taxon>
        <taxon>Cytophagia</taxon>
        <taxon>Cytophagales</taxon>
        <taxon>Hymenobacteraceae</taxon>
        <taxon>Pontibacter</taxon>
    </lineage>
</organism>
<dbReference type="Proteomes" id="UP001207228">
    <property type="component" value="Unassembled WGS sequence"/>
</dbReference>
<proteinExistence type="predicted"/>
<dbReference type="PANTHER" id="PTHR46825:SF9">
    <property type="entry name" value="BETA-LACTAMASE-RELATED DOMAIN-CONTAINING PROTEIN"/>
    <property type="match status" value="1"/>
</dbReference>
<reference evidence="4 5" key="1">
    <citation type="submission" date="2022-11" db="EMBL/GenBank/DDBJ databases">
        <title>The characterization of three novel Bacteroidetes species and genomic analysis of their roles in tidal elemental geochemical cycles.</title>
        <authorList>
            <person name="Ma K.-J."/>
        </authorList>
    </citation>
    <scope>NUCLEOTIDE SEQUENCE [LARGE SCALE GENOMIC DNA]</scope>
    <source>
        <strain evidence="4 5">M82</strain>
    </source>
</reference>
<keyword evidence="5" id="KW-1185">Reference proteome</keyword>
<feature type="chain" id="PRO_5046705680" evidence="2">
    <location>
        <begin position="26"/>
        <end position="623"/>
    </location>
</feature>
<dbReference type="InterPro" id="IPR012338">
    <property type="entry name" value="Beta-lactam/transpept-like"/>
</dbReference>
<feature type="domain" description="Beta-lactamase-related" evidence="3">
    <location>
        <begin position="39"/>
        <end position="361"/>
    </location>
</feature>
<dbReference type="InterPro" id="IPR001466">
    <property type="entry name" value="Beta-lactam-related"/>
</dbReference>
<feature type="transmembrane region" description="Helical" evidence="1">
    <location>
        <begin position="601"/>
        <end position="622"/>
    </location>
</feature>
<dbReference type="InterPro" id="IPR050491">
    <property type="entry name" value="AmpC-like"/>
</dbReference>
<keyword evidence="1" id="KW-1133">Transmembrane helix</keyword>
<comment type="caution">
    <text evidence="4">The sequence shown here is derived from an EMBL/GenBank/DDBJ whole genome shotgun (WGS) entry which is preliminary data.</text>
</comment>
<dbReference type="Pfam" id="PF00144">
    <property type="entry name" value="Beta-lactamase"/>
    <property type="match status" value="1"/>
</dbReference>
<feature type="transmembrane region" description="Helical" evidence="1">
    <location>
        <begin position="529"/>
        <end position="547"/>
    </location>
</feature>
<name>A0ABT3RC57_9BACT</name>
<evidence type="ECO:0000259" key="3">
    <source>
        <dbReference type="Pfam" id="PF00144"/>
    </source>
</evidence>
<evidence type="ECO:0000313" key="5">
    <source>
        <dbReference type="Proteomes" id="UP001207228"/>
    </source>
</evidence>
<feature type="signal peptide" evidence="2">
    <location>
        <begin position="1"/>
        <end position="25"/>
    </location>
</feature>
<keyword evidence="1" id="KW-0472">Membrane</keyword>
<dbReference type="EMBL" id="JAPFQO010000003">
    <property type="protein sequence ID" value="MCX2739439.1"/>
    <property type="molecule type" value="Genomic_DNA"/>
</dbReference>